<name>A0A4Y8CKL3_9HELO</name>
<keyword evidence="3" id="KW-1185">Reference proteome</keyword>
<proteinExistence type="predicted"/>
<dbReference type="InterPro" id="IPR045518">
    <property type="entry name" value="2EXR"/>
</dbReference>
<dbReference type="EMBL" id="PHWZ01000647">
    <property type="protein sequence ID" value="TEY34091.1"/>
    <property type="molecule type" value="Genomic_DNA"/>
</dbReference>
<dbReference type="OrthoDB" id="3473305at2759"/>
<comment type="caution">
    <text evidence="2">The sequence shown here is derived from an EMBL/GenBank/DDBJ whole genome shotgun (WGS) entry which is preliminary data.</text>
</comment>
<accession>A0A4Y8CKL3</accession>
<feature type="domain" description="2EXR" evidence="1">
    <location>
        <begin position="112"/>
        <end position="195"/>
    </location>
</feature>
<dbReference type="PANTHER" id="PTHR35910:SF6">
    <property type="entry name" value="2EXR DOMAIN-CONTAINING PROTEIN"/>
    <property type="match status" value="1"/>
</dbReference>
<evidence type="ECO:0000313" key="2">
    <source>
        <dbReference type="EMBL" id="TEY34091.1"/>
    </source>
</evidence>
<dbReference type="Pfam" id="PF20150">
    <property type="entry name" value="2EXR"/>
    <property type="match status" value="1"/>
</dbReference>
<dbReference type="AlphaFoldDB" id="A0A4Y8CKL3"/>
<organism evidence="2 3">
    <name type="scientific">Botryotinia calthae</name>
    <dbReference type="NCBI Taxonomy" id="38488"/>
    <lineage>
        <taxon>Eukaryota</taxon>
        <taxon>Fungi</taxon>
        <taxon>Dikarya</taxon>
        <taxon>Ascomycota</taxon>
        <taxon>Pezizomycotina</taxon>
        <taxon>Leotiomycetes</taxon>
        <taxon>Helotiales</taxon>
        <taxon>Sclerotiniaceae</taxon>
        <taxon>Botryotinia</taxon>
    </lineage>
</organism>
<sequence length="348" mass="38735">MPPNNKAPVTPGIVRALTNKWQAGQPSSNSQQVNLSLLDALPDRNCSLSAQSAPAPALAIAINRWERRATPTPAQQALHIFNVLPDGGVSLVPQSFRSNAVVRAPPRLTGFRFPDLPPELRAMIWELCIPGPQIIRVTDNAMRHNRSHSRQNPAVLHVNSESRAEALKQLTRLFGGVNCNGHPEQFKYFNPTLDLVYFDGASNRIFVFPPTILPPVADLTDEAPLVQGDNVIFLQLDEDQINQAGPAAFFKNVECVRVQYNNSRSSGDMFTPAYAPNAAGSQLFVQDINLQMLWDTDIISRWYRARINSGLVSRMPRIEILLTRVDQRLVDSAGQYAIDYFRDNPIYG</sequence>
<dbReference type="PANTHER" id="PTHR35910">
    <property type="entry name" value="2EXR DOMAIN-CONTAINING PROTEIN"/>
    <property type="match status" value="1"/>
</dbReference>
<gene>
    <name evidence="2" type="ORF">BOTCAL_0650g00030</name>
</gene>
<dbReference type="Proteomes" id="UP000297299">
    <property type="component" value="Unassembled WGS sequence"/>
</dbReference>
<evidence type="ECO:0000313" key="3">
    <source>
        <dbReference type="Proteomes" id="UP000297299"/>
    </source>
</evidence>
<protein>
    <recommendedName>
        <fullName evidence="1">2EXR domain-containing protein</fullName>
    </recommendedName>
</protein>
<reference evidence="2 3" key="1">
    <citation type="submission" date="2017-11" db="EMBL/GenBank/DDBJ databases">
        <title>Comparative genomics of Botrytis spp.</title>
        <authorList>
            <person name="Valero-Jimenez C.A."/>
            <person name="Tapia P."/>
            <person name="Veloso J."/>
            <person name="Silva-Moreno E."/>
            <person name="Staats M."/>
            <person name="Valdes J.H."/>
            <person name="Van Kan J.A.L."/>
        </authorList>
    </citation>
    <scope>NUCLEOTIDE SEQUENCE [LARGE SCALE GENOMIC DNA]</scope>
    <source>
        <strain evidence="2 3">MUCL2830</strain>
    </source>
</reference>
<evidence type="ECO:0000259" key="1">
    <source>
        <dbReference type="Pfam" id="PF20150"/>
    </source>
</evidence>